<keyword evidence="3" id="KW-1185">Reference proteome</keyword>
<comment type="caution">
    <text evidence="2">The sequence shown here is derived from an EMBL/GenBank/DDBJ whole genome shotgun (WGS) entry which is preliminary data.</text>
</comment>
<evidence type="ECO:0000313" key="3">
    <source>
        <dbReference type="Proteomes" id="UP000559626"/>
    </source>
</evidence>
<reference evidence="2 3" key="1">
    <citation type="submission" date="2020-04" db="EMBL/GenBank/DDBJ databases">
        <title>Hymenobacter polaris sp. nov., isolated from Arctic soil.</title>
        <authorList>
            <person name="Dahal R.H."/>
        </authorList>
    </citation>
    <scope>NUCLEOTIDE SEQUENCE [LARGE SCALE GENOMIC DNA]</scope>
    <source>
        <strain evidence="2 3">RP-2-7</strain>
    </source>
</reference>
<protein>
    <recommendedName>
        <fullName evidence="4">DUF4476 domain-containing protein</fullName>
    </recommendedName>
</protein>
<sequence>MKLALVSLLASMLFPAATWAQRSEYQPPSCSAMQKAYTVLRQRDTRPAEQAFLRAFPATYPTFTRVFGYSGRDSRTTSVQFGCLYETSWPYIEHLFSLRQVARPEVFSKLLGIARHAQWQSDGLNYLQDHCIKLATTDRLFLAFLNQQPEAEQRSFTRFLLLNPVPNEPLQKQLKATYAPYSQLKKVLH</sequence>
<gene>
    <name evidence="2" type="ORF">HHL22_04275</name>
</gene>
<name>A0A7Y0AC88_9BACT</name>
<dbReference type="AlphaFoldDB" id="A0A7Y0AC88"/>
<evidence type="ECO:0008006" key="4">
    <source>
        <dbReference type="Google" id="ProtNLM"/>
    </source>
</evidence>
<proteinExistence type="predicted"/>
<accession>A0A7Y0AC88</accession>
<evidence type="ECO:0000256" key="1">
    <source>
        <dbReference type="SAM" id="SignalP"/>
    </source>
</evidence>
<feature type="signal peptide" evidence="1">
    <location>
        <begin position="1"/>
        <end position="20"/>
    </location>
</feature>
<keyword evidence="1" id="KW-0732">Signal</keyword>
<organism evidence="2 3">
    <name type="scientific">Hymenobacter polaris</name>
    <dbReference type="NCBI Taxonomy" id="2682546"/>
    <lineage>
        <taxon>Bacteria</taxon>
        <taxon>Pseudomonadati</taxon>
        <taxon>Bacteroidota</taxon>
        <taxon>Cytophagia</taxon>
        <taxon>Cytophagales</taxon>
        <taxon>Hymenobacteraceae</taxon>
        <taxon>Hymenobacter</taxon>
    </lineage>
</organism>
<feature type="chain" id="PRO_5030761065" description="DUF4476 domain-containing protein" evidence="1">
    <location>
        <begin position="21"/>
        <end position="189"/>
    </location>
</feature>
<dbReference type="RefSeq" id="WP_169529715.1">
    <property type="nucleotide sequence ID" value="NZ_JABBGH010000001.1"/>
</dbReference>
<dbReference type="EMBL" id="JABBGH010000001">
    <property type="protein sequence ID" value="NML64415.1"/>
    <property type="molecule type" value="Genomic_DNA"/>
</dbReference>
<evidence type="ECO:0000313" key="2">
    <source>
        <dbReference type="EMBL" id="NML64415.1"/>
    </source>
</evidence>
<dbReference type="Proteomes" id="UP000559626">
    <property type="component" value="Unassembled WGS sequence"/>
</dbReference>